<evidence type="ECO:0000256" key="1">
    <source>
        <dbReference type="SAM" id="SignalP"/>
    </source>
</evidence>
<dbReference type="InterPro" id="IPR023296">
    <property type="entry name" value="Glyco_hydro_beta-prop_sf"/>
</dbReference>
<protein>
    <submittedName>
        <fullName evidence="2">Glycoside hydrolase family protein</fullName>
    </submittedName>
</protein>
<reference evidence="2 3" key="1">
    <citation type="journal article" date="2024" name="Appl. Environ. Microbiol.">
        <title>Pontiella agarivorans sp. nov., a novel marine anaerobic bacterium capable of degrading macroalgal polysaccharides and fixing nitrogen.</title>
        <authorList>
            <person name="Liu N."/>
            <person name="Kivenson V."/>
            <person name="Peng X."/>
            <person name="Cui Z."/>
            <person name="Lankiewicz T.S."/>
            <person name="Gosselin K.M."/>
            <person name="English C.J."/>
            <person name="Blair E.M."/>
            <person name="O'Malley M.A."/>
            <person name="Valentine D.L."/>
        </authorList>
    </citation>
    <scope>NUCLEOTIDE SEQUENCE [LARGE SCALE GENOMIC DNA]</scope>
    <source>
        <strain evidence="2 3">NLcol2</strain>
    </source>
</reference>
<evidence type="ECO:0000313" key="2">
    <source>
        <dbReference type="EMBL" id="MDZ8120003.1"/>
    </source>
</evidence>
<proteinExistence type="predicted"/>
<comment type="caution">
    <text evidence="2">The sequence shown here is derived from an EMBL/GenBank/DDBJ whole genome shotgun (WGS) entry which is preliminary data.</text>
</comment>
<organism evidence="2 3">
    <name type="scientific">Pontiella agarivorans</name>
    <dbReference type="NCBI Taxonomy" id="3038953"/>
    <lineage>
        <taxon>Bacteria</taxon>
        <taxon>Pseudomonadati</taxon>
        <taxon>Kiritimatiellota</taxon>
        <taxon>Kiritimatiellia</taxon>
        <taxon>Kiritimatiellales</taxon>
        <taxon>Pontiellaceae</taxon>
        <taxon>Pontiella</taxon>
    </lineage>
</organism>
<sequence length="445" mass="50006">MTHKSLTLFSLFALLLGISTSLYASDYVPPKGLVHGGSFIDRFLPVPVSGPLRSDVWGATNVVPRDVNNGLEDAEYSYWGGNIILGEDGKHHLFVCRWPENNIKGKVSGHNTWWAAEVVHAISDGPLGPYKVIDVIGPGVTPEIYRRQDGTFTIGIMGEMAYTGPTINGPWTLIKATFDSKKEEWDTHCRTYIPRADGSLLMMNKNGFMFISDNGEEHFRQVTEQSVYPKIENDFEDPVMWKDEVQYHLVVNDWRRRYALYMRSPDGIHWKWDPGYAYTPEVMKHEGGTKEQWYKFERAKVLQDQYGRATHMNFAVIDVIKDNDLANDNHSSKNVVIPLVVPRRLQILNTEPITAGTKKIRVRILAEDGFDPVEEVDLKSLTFGAPKAVDFGRGFTTLKSETAGKDRVVTFAGSAHEITADDFAAKLIGRTKSGALLFGYAKLSN</sequence>
<gene>
    <name evidence="2" type="ORF">P9H32_15335</name>
</gene>
<evidence type="ECO:0000313" key="3">
    <source>
        <dbReference type="Proteomes" id="UP001290861"/>
    </source>
</evidence>
<keyword evidence="2" id="KW-0378">Hydrolase</keyword>
<dbReference type="Proteomes" id="UP001290861">
    <property type="component" value="Unassembled WGS sequence"/>
</dbReference>
<name>A0ABU5N0Q8_9BACT</name>
<keyword evidence="1" id="KW-0732">Signal</keyword>
<dbReference type="CDD" id="cd08994">
    <property type="entry name" value="GH43_62_32_68_117_130-like"/>
    <property type="match status" value="1"/>
</dbReference>
<dbReference type="GO" id="GO:0016787">
    <property type="term" value="F:hydrolase activity"/>
    <property type="evidence" value="ECO:0007669"/>
    <property type="project" value="UniProtKB-KW"/>
</dbReference>
<feature type="signal peptide" evidence="1">
    <location>
        <begin position="1"/>
        <end position="24"/>
    </location>
</feature>
<feature type="chain" id="PRO_5045451442" evidence="1">
    <location>
        <begin position="25"/>
        <end position="445"/>
    </location>
</feature>
<accession>A0ABU5N0Q8</accession>
<dbReference type="RefSeq" id="WP_322609782.1">
    <property type="nucleotide sequence ID" value="NZ_JARVCO010000012.1"/>
</dbReference>
<dbReference type="Gene3D" id="2.115.10.20">
    <property type="entry name" value="Glycosyl hydrolase domain, family 43"/>
    <property type="match status" value="1"/>
</dbReference>
<keyword evidence="3" id="KW-1185">Reference proteome</keyword>
<dbReference type="EMBL" id="JARVCO010000012">
    <property type="protein sequence ID" value="MDZ8120003.1"/>
    <property type="molecule type" value="Genomic_DNA"/>
</dbReference>
<dbReference type="SUPFAM" id="SSF75005">
    <property type="entry name" value="Arabinanase/levansucrase/invertase"/>
    <property type="match status" value="1"/>
</dbReference>